<keyword evidence="2" id="KW-1185">Reference proteome</keyword>
<name>A0A0H1B857_9EURO</name>
<sequence>MSVSTYHTIIMKSSHRRRSLHLDLFRIHQQKTRSSRCSYPQVPTYESSCNRSSRSTAAAFRNSSARKL</sequence>
<dbReference type="Proteomes" id="UP000053573">
    <property type="component" value="Unassembled WGS sequence"/>
</dbReference>
<evidence type="ECO:0000313" key="2">
    <source>
        <dbReference type="Proteomes" id="UP000053573"/>
    </source>
</evidence>
<accession>A0A0H1B857</accession>
<reference evidence="2" key="1">
    <citation type="journal article" date="2015" name="PLoS Genet.">
        <title>The dynamic genome and transcriptome of the human fungal pathogen Blastomyces and close relative Emmonsia.</title>
        <authorList>
            <person name="Munoz J.F."/>
            <person name="Gauthier G.M."/>
            <person name="Desjardins C.A."/>
            <person name="Gallo J.E."/>
            <person name="Holder J."/>
            <person name="Sullivan T.D."/>
            <person name="Marty A.J."/>
            <person name="Carmen J.C."/>
            <person name="Chen Z."/>
            <person name="Ding L."/>
            <person name="Gujja S."/>
            <person name="Magrini V."/>
            <person name="Misas E."/>
            <person name="Mitreva M."/>
            <person name="Priest M."/>
            <person name="Saif S."/>
            <person name="Whiston E.A."/>
            <person name="Young S."/>
            <person name="Zeng Q."/>
            <person name="Goldman W.E."/>
            <person name="Mardis E.R."/>
            <person name="Taylor J.W."/>
            <person name="McEwen J.G."/>
            <person name="Clay O.K."/>
            <person name="Klein B.S."/>
            <person name="Cuomo C.A."/>
        </authorList>
    </citation>
    <scope>NUCLEOTIDE SEQUENCE [LARGE SCALE GENOMIC DNA]</scope>
    <source>
        <strain evidence="2">UAMH 139</strain>
    </source>
</reference>
<evidence type="ECO:0000313" key="1">
    <source>
        <dbReference type="EMBL" id="KLJ07634.1"/>
    </source>
</evidence>
<proteinExistence type="predicted"/>
<gene>
    <name evidence="1" type="ORF">EMPG_16897</name>
</gene>
<comment type="caution">
    <text evidence="1">The sequence shown here is derived from an EMBL/GenBank/DDBJ whole genome shotgun (WGS) entry which is preliminary data.</text>
</comment>
<dbReference type="AlphaFoldDB" id="A0A0H1B857"/>
<dbReference type="EMBL" id="LDEV01002787">
    <property type="protein sequence ID" value="KLJ07634.1"/>
    <property type="molecule type" value="Genomic_DNA"/>
</dbReference>
<protein>
    <submittedName>
        <fullName evidence="1">Uncharacterized protein</fullName>
    </submittedName>
</protein>
<organism evidence="1 2">
    <name type="scientific">Blastomyces silverae</name>
    <dbReference type="NCBI Taxonomy" id="2060906"/>
    <lineage>
        <taxon>Eukaryota</taxon>
        <taxon>Fungi</taxon>
        <taxon>Dikarya</taxon>
        <taxon>Ascomycota</taxon>
        <taxon>Pezizomycotina</taxon>
        <taxon>Eurotiomycetes</taxon>
        <taxon>Eurotiomycetidae</taxon>
        <taxon>Onygenales</taxon>
        <taxon>Ajellomycetaceae</taxon>
        <taxon>Blastomyces</taxon>
    </lineage>
</organism>